<protein>
    <recommendedName>
        <fullName evidence="3">Copia protein</fullName>
    </recommendedName>
</protein>
<sequence>MFLGDSLISWKSKKQDRVSKSSTESEYRAMPPAFSKIVWLHGLLAEIEFPQSNPIPLHVDNTSAIQISSNPVYHKKTKHIELYCHYIREAVDKRVITFPHVSSDLQIANVFTNSMARQRHQFLVGKLMFFDPPTTI</sequence>
<keyword evidence="2" id="KW-1185">Reference proteome</keyword>
<dbReference type="PANTHER" id="PTHR11439">
    <property type="entry name" value="GAG-POL-RELATED RETROTRANSPOSON"/>
    <property type="match status" value="1"/>
</dbReference>
<organism evidence="1 2">
    <name type="scientific">Solanum verrucosum</name>
    <dbReference type="NCBI Taxonomy" id="315347"/>
    <lineage>
        <taxon>Eukaryota</taxon>
        <taxon>Viridiplantae</taxon>
        <taxon>Streptophyta</taxon>
        <taxon>Embryophyta</taxon>
        <taxon>Tracheophyta</taxon>
        <taxon>Spermatophyta</taxon>
        <taxon>Magnoliopsida</taxon>
        <taxon>eudicotyledons</taxon>
        <taxon>Gunneridae</taxon>
        <taxon>Pentapetalae</taxon>
        <taxon>asterids</taxon>
        <taxon>lamiids</taxon>
        <taxon>Solanales</taxon>
        <taxon>Solanaceae</taxon>
        <taxon>Solanoideae</taxon>
        <taxon>Solaneae</taxon>
        <taxon>Solanum</taxon>
    </lineage>
</organism>
<dbReference type="PANTHER" id="PTHR11439:SF497">
    <property type="entry name" value="CYSTEINE-RICH RLK (RECEPTOR-LIKE PROTEIN KINASE) 8"/>
    <property type="match status" value="1"/>
</dbReference>
<accession>A0AAF0U2M7</accession>
<evidence type="ECO:0008006" key="3">
    <source>
        <dbReference type="Google" id="ProtNLM"/>
    </source>
</evidence>
<proteinExistence type="predicted"/>
<reference evidence="1" key="1">
    <citation type="submission" date="2023-08" db="EMBL/GenBank/DDBJ databases">
        <title>A de novo genome assembly of Solanum verrucosum Schlechtendal, a Mexican diploid species geographically isolated from the other diploid A-genome species in potato relatives.</title>
        <authorList>
            <person name="Hosaka K."/>
        </authorList>
    </citation>
    <scope>NUCLEOTIDE SEQUENCE</scope>
    <source>
        <tissue evidence="1">Young leaves</tissue>
    </source>
</reference>
<evidence type="ECO:0000313" key="2">
    <source>
        <dbReference type="Proteomes" id="UP001234989"/>
    </source>
</evidence>
<evidence type="ECO:0000313" key="1">
    <source>
        <dbReference type="EMBL" id="WMV38138.1"/>
    </source>
</evidence>
<dbReference type="Proteomes" id="UP001234989">
    <property type="component" value="Chromosome 7"/>
</dbReference>
<name>A0AAF0U2M7_SOLVR</name>
<gene>
    <name evidence="1" type="ORF">MTR67_031523</name>
</gene>
<dbReference type="CDD" id="cd09272">
    <property type="entry name" value="RNase_HI_RT_Ty1"/>
    <property type="match status" value="1"/>
</dbReference>
<dbReference type="AlphaFoldDB" id="A0AAF0U2M7"/>
<dbReference type="EMBL" id="CP133618">
    <property type="protein sequence ID" value="WMV38138.1"/>
    <property type="molecule type" value="Genomic_DNA"/>
</dbReference>